<feature type="compositionally biased region" description="Polar residues" evidence="1">
    <location>
        <begin position="19"/>
        <end position="45"/>
    </location>
</feature>
<dbReference type="EMBL" id="MUNK01000109">
    <property type="protein sequence ID" value="OTA31672.1"/>
    <property type="molecule type" value="Genomic_DNA"/>
</dbReference>
<protein>
    <submittedName>
        <fullName evidence="2">Uncharacterized protein</fullName>
    </submittedName>
</protein>
<feature type="compositionally biased region" description="Low complexity" evidence="1">
    <location>
        <begin position="95"/>
        <end position="105"/>
    </location>
</feature>
<organism evidence="2 3">
    <name type="scientific">Hortaea werneckii EXF-2000</name>
    <dbReference type="NCBI Taxonomy" id="1157616"/>
    <lineage>
        <taxon>Eukaryota</taxon>
        <taxon>Fungi</taxon>
        <taxon>Dikarya</taxon>
        <taxon>Ascomycota</taxon>
        <taxon>Pezizomycotina</taxon>
        <taxon>Dothideomycetes</taxon>
        <taxon>Dothideomycetidae</taxon>
        <taxon>Mycosphaerellales</taxon>
        <taxon>Teratosphaeriaceae</taxon>
        <taxon>Hortaea</taxon>
    </lineage>
</organism>
<dbReference type="Proteomes" id="UP000194280">
    <property type="component" value="Unassembled WGS sequence"/>
</dbReference>
<feature type="region of interest" description="Disordered" evidence="1">
    <location>
        <begin position="215"/>
        <end position="341"/>
    </location>
</feature>
<proteinExistence type="predicted"/>
<evidence type="ECO:0000313" key="3">
    <source>
        <dbReference type="Proteomes" id="UP000194280"/>
    </source>
</evidence>
<feature type="compositionally biased region" description="Acidic residues" evidence="1">
    <location>
        <begin position="233"/>
        <end position="250"/>
    </location>
</feature>
<gene>
    <name evidence="2" type="ORF">BTJ68_07818</name>
</gene>
<feature type="compositionally biased region" description="Polar residues" evidence="1">
    <location>
        <begin position="127"/>
        <end position="138"/>
    </location>
</feature>
<feature type="region of interest" description="Disordered" evidence="1">
    <location>
        <begin position="357"/>
        <end position="401"/>
    </location>
</feature>
<feature type="compositionally biased region" description="Low complexity" evidence="1">
    <location>
        <begin position="216"/>
        <end position="232"/>
    </location>
</feature>
<evidence type="ECO:0000256" key="1">
    <source>
        <dbReference type="SAM" id="MobiDB-lite"/>
    </source>
</evidence>
<feature type="compositionally biased region" description="Basic and acidic residues" evidence="1">
    <location>
        <begin position="427"/>
        <end position="445"/>
    </location>
</feature>
<feature type="region of interest" description="Disordered" evidence="1">
    <location>
        <begin position="512"/>
        <end position="722"/>
    </location>
</feature>
<feature type="compositionally biased region" description="Low complexity" evidence="1">
    <location>
        <begin position="571"/>
        <end position="580"/>
    </location>
</feature>
<feature type="compositionally biased region" description="Basic residues" evidence="1">
    <location>
        <begin position="294"/>
        <end position="308"/>
    </location>
</feature>
<feature type="compositionally biased region" description="Low complexity" evidence="1">
    <location>
        <begin position="659"/>
        <end position="680"/>
    </location>
</feature>
<dbReference type="PANTHER" id="PTHR42106:SF1">
    <property type="match status" value="1"/>
</dbReference>
<dbReference type="VEuPathDB" id="FungiDB:BTJ68_07818"/>
<feature type="region of interest" description="Disordered" evidence="1">
    <location>
        <begin position="422"/>
        <end position="499"/>
    </location>
</feature>
<feature type="compositionally biased region" description="Low complexity" evidence="1">
    <location>
        <begin position="391"/>
        <end position="401"/>
    </location>
</feature>
<feature type="compositionally biased region" description="Polar residues" evidence="1">
    <location>
        <begin position="620"/>
        <end position="634"/>
    </location>
</feature>
<name>A0A1Z5T6M4_HORWE</name>
<feature type="compositionally biased region" description="Low complexity" evidence="1">
    <location>
        <begin position="310"/>
        <end position="327"/>
    </location>
</feature>
<dbReference type="OrthoDB" id="340550at2759"/>
<dbReference type="PANTHER" id="PTHR42106">
    <property type="entry name" value="CHROMOSOME 10, WHOLE GENOME SHOTGUN SEQUENCE"/>
    <property type="match status" value="1"/>
</dbReference>
<evidence type="ECO:0000313" key="2">
    <source>
        <dbReference type="EMBL" id="OTA31672.1"/>
    </source>
</evidence>
<feature type="compositionally biased region" description="Polar residues" evidence="1">
    <location>
        <begin position="277"/>
        <end position="288"/>
    </location>
</feature>
<dbReference type="InParanoid" id="A0A1Z5T6M4"/>
<dbReference type="AlphaFoldDB" id="A0A1Z5T6M4"/>
<dbReference type="STRING" id="1157616.A0A1Z5T6M4"/>
<reference evidence="2 3" key="1">
    <citation type="submission" date="2017-01" db="EMBL/GenBank/DDBJ databases">
        <title>The recent genome duplication of the halophilic yeast Hortaea werneckii: insights from long-read sequencing.</title>
        <authorList>
            <person name="Sinha S."/>
            <person name="Flibotte S."/>
            <person name="Neira M."/>
            <person name="Lenassi M."/>
            <person name="Gostincar C."/>
            <person name="Stajich J.E."/>
            <person name="Nislow C.E."/>
        </authorList>
    </citation>
    <scope>NUCLEOTIDE SEQUENCE [LARGE SCALE GENOMIC DNA]</scope>
    <source>
        <strain evidence="2 3">EXF-2000</strain>
    </source>
</reference>
<feature type="compositionally biased region" description="Basic and acidic residues" evidence="1">
    <location>
        <begin position="47"/>
        <end position="59"/>
    </location>
</feature>
<feature type="region of interest" description="Disordered" evidence="1">
    <location>
        <begin position="1"/>
        <end position="145"/>
    </location>
</feature>
<keyword evidence="3" id="KW-1185">Reference proteome</keyword>
<comment type="caution">
    <text evidence="2">The sequence shown here is derived from an EMBL/GenBank/DDBJ whole genome shotgun (WGS) entry which is preliminary data.</text>
</comment>
<feature type="compositionally biased region" description="Polar residues" evidence="1">
    <location>
        <begin position="537"/>
        <end position="547"/>
    </location>
</feature>
<feature type="compositionally biased region" description="Polar residues" evidence="1">
    <location>
        <begin position="681"/>
        <end position="693"/>
    </location>
</feature>
<feature type="compositionally biased region" description="Polar residues" evidence="1">
    <location>
        <begin position="254"/>
        <end position="265"/>
    </location>
</feature>
<sequence length="722" mass="75837">MESAIEPAVSPREVATPSKAGSKNRSLSDPPSAQAVTALQPSPTFRENVRQSSKDDHDPAITGIYTPTQQKTPFSRRPDFARGLSLQMPAPASPPAASGSANGSGWSREQPAPLSPKLDEKEIYMQTAANDLSASPATSLPRHSRGLDFSRACTNLHHSTLAERQPGMGSPGSSPVMTTKGMNIPGRKGSVGSMVLDSPAMGGIGTGWGGLAPERSTVSSSVGSVNMMGSDSESSESDEDASMGGDDQDDAIFTTPQVHKLQNPSAPTPFAGHNPPSWANASSFSPAQASLMKTIRRNKLHKGARKTRTSSSSASGSGYSGMASPRTTSPPPLRSIESAATGHGSAGYFQWATNAARSRRESLALGTEGLNMSSGNDSGDEASSHTGPSTPGVVRRPVVRRGNLLPKTKGFARIRAALLEEAAPVDTDMRRESETIKQVRERDGSVSEFDLTQDPNRPGTATAASSPNLLPAVPESAQEDFGRDLDSETPSNNGKANGLGMMNFALQASRNGGGMEYWNRFDPSMRTPPPPPAFPRQGSSTMSSDINMESPAPGQGGGSTTDVFWRRPRARSSASDASDAFGSTAPPAPVNDDVALKKFKRRREDDFDIATIKRRAVSPGMSSQNSPVLTQSPSQRDDNKGNWGQPPDRASASTKKEAGGQQTQGPPSESSQPTSSQPQTLHNLRSNSGSNVAGNGLASQGKKLGLQGMTDTNDGLMKMSIE</sequence>
<accession>A0A1Z5T6M4</accession>